<dbReference type="InterPro" id="IPR027141">
    <property type="entry name" value="LSm4/Sm_D1/D3"/>
</dbReference>
<keyword evidence="6 9" id="KW-0508">mRNA splicing</keyword>
<feature type="compositionally biased region" description="Basic residues" evidence="10">
    <location>
        <begin position="96"/>
        <end position="105"/>
    </location>
</feature>
<sequence>MVLPLSLLKAAQGQPVLVELKSGDTYNGHLVNIDSWMNLNLREVVWTSREGDRFWKIAEIYVRGNTVKYLRVPEEIVDTLTDQQSQTTDKSSSFPKNRRPGSRGNKVFRRKLLNNSALRKTTLGFIT</sequence>
<dbReference type="OMA" id="WKIAEIY"/>
<keyword evidence="7 9" id="KW-0539">Nucleus</keyword>
<keyword evidence="3 9" id="KW-0507">mRNA processing</keyword>
<dbReference type="SUPFAM" id="SSF50182">
    <property type="entry name" value="Sm-like ribonucleoproteins"/>
    <property type="match status" value="1"/>
</dbReference>
<feature type="domain" description="Sm" evidence="11">
    <location>
        <begin position="3"/>
        <end position="76"/>
    </location>
</feature>
<dbReference type="eggNOG" id="KOG3293">
    <property type="taxonomic scope" value="Eukaryota"/>
</dbReference>
<keyword evidence="13" id="KW-1185">Reference proteome</keyword>
<evidence type="ECO:0000256" key="3">
    <source>
        <dbReference type="ARBA" id="ARBA00022664"/>
    </source>
</evidence>
<dbReference type="STRING" id="130081.M2XAA5"/>
<comment type="subcellular location">
    <subcellularLocation>
        <location evidence="1 9">Nucleus</location>
    </subcellularLocation>
</comment>
<evidence type="ECO:0000256" key="4">
    <source>
        <dbReference type="ARBA" id="ARBA00022728"/>
    </source>
</evidence>
<keyword evidence="5 9" id="KW-0694">RNA-binding</keyword>
<evidence type="ECO:0000256" key="1">
    <source>
        <dbReference type="ARBA" id="ARBA00004123"/>
    </source>
</evidence>
<dbReference type="GO" id="GO:0000956">
    <property type="term" value="P:nuclear-transcribed mRNA catabolic process"/>
    <property type="evidence" value="ECO:0007669"/>
    <property type="project" value="UniProtKB-UniRule"/>
</dbReference>
<evidence type="ECO:0000313" key="12">
    <source>
        <dbReference type="EMBL" id="EME26802.1"/>
    </source>
</evidence>
<proteinExistence type="inferred from homology"/>
<evidence type="ECO:0000256" key="5">
    <source>
        <dbReference type="ARBA" id="ARBA00022884"/>
    </source>
</evidence>
<organism evidence="12 13">
    <name type="scientific">Galdieria sulphuraria</name>
    <name type="common">Red alga</name>
    <dbReference type="NCBI Taxonomy" id="130081"/>
    <lineage>
        <taxon>Eukaryota</taxon>
        <taxon>Rhodophyta</taxon>
        <taxon>Bangiophyceae</taxon>
        <taxon>Galdieriales</taxon>
        <taxon>Galdieriaceae</taxon>
        <taxon>Galdieria</taxon>
    </lineage>
</organism>
<dbReference type="PROSITE" id="PS52002">
    <property type="entry name" value="SM"/>
    <property type="match status" value="1"/>
</dbReference>
<evidence type="ECO:0000256" key="7">
    <source>
        <dbReference type="ARBA" id="ARBA00023242"/>
    </source>
</evidence>
<dbReference type="OrthoDB" id="747253at2759"/>
<protein>
    <recommendedName>
        <fullName evidence="9">U6 snRNA-associated Sm-like protein LSm4</fullName>
    </recommendedName>
</protein>
<dbReference type="GO" id="GO:0005681">
    <property type="term" value="C:spliceosomal complex"/>
    <property type="evidence" value="ECO:0007669"/>
    <property type="project" value="UniProtKB-UniRule"/>
</dbReference>
<comment type="function">
    <text evidence="9">Binds specifically to the 3'-terminal U-tract of U6 snRNA.</text>
</comment>
<dbReference type="AlphaFoldDB" id="M2XAA5"/>
<evidence type="ECO:0000313" key="13">
    <source>
        <dbReference type="Proteomes" id="UP000030680"/>
    </source>
</evidence>
<evidence type="ECO:0000256" key="6">
    <source>
        <dbReference type="ARBA" id="ARBA00023187"/>
    </source>
</evidence>
<accession>M2XAA5</accession>
<evidence type="ECO:0000256" key="9">
    <source>
        <dbReference type="RuleBase" id="RU365049"/>
    </source>
</evidence>
<dbReference type="PANTHER" id="PTHR23338">
    <property type="entry name" value="SMALL NUCLEAR RIBONUCLEOPROTEIN SM"/>
    <property type="match status" value="1"/>
</dbReference>
<dbReference type="RefSeq" id="XP_005703322.1">
    <property type="nucleotide sequence ID" value="XM_005703265.1"/>
</dbReference>
<dbReference type="SMART" id="SM00651">
    <property type="entry name" value="Sm"/>
    <property type="match status" value="1"/>
</dbReference>
<dbReference type="Pfam" id="PF01423">
    <property type="entry name" value="LSM"/>
    <property type="match status" value="1"/>
</dbReference>
<dbReference type="Proteomes" id="UP000030680">
    <property type="component" value="Unassembled WGS sequence"/>
</dbReference>
<dbReference type="InterPro" id="IPR047575">
    <property type="entry name" value="Sm"/>
</dbReference>
<evidence type="ECO:0000256" key="10">
    <source>
        <dbReference type="SAM" id="MobiDB-lite"/>
    </source>
</evidence>
<feature type="compositionally biased region" description="Low complexity" evidence="10">
    <location>
        <begin position="80"/>
        <end position="93"/>
    </location>
</feature>
<comment type="similarity">
    <text evidence="2 9">Belongs to the snRNP Sm proteins family.</text>
</comment>
<evidence type="ECO:0000256" key="2">
    <source>
        <dbReference type="ARBA" id="ARBA00006850"/>
    </source>
</evidence>
<keyword evidence="8 9" id="KW-0687">Ribonucleoprotein</keyword>
<dbReference type="GeneID" id="17085754"/>
<keyword evidence="4 9" id="KW-0747">Spliceosome</keyword>
<evidence type="ECO:0000259" key="11">
    <source>
        <dbReference type="PROSITE" id="PS52002"/>
    </source>
</evidence>
<dbReference type="EMBL" id="KB454542">
    <property type="protein sequence ID" value="EME26802.1"/>
    <property type="molecule type" value="Genomic_DNA"/>
</dbReference>
<dbReference type="CDD" id="cd01723">
    <property type="entry name" value="LSm4"/>
    <property type="match status" value="1"/>
</dbReference>
<dbReference type="GO" id="GO:0003723">
    <property type="term" value="F:RNA binding"/>
    <property type="evidence" value="ECO:0007669"/>
    <property type="project" value="UniProtKB-KW"/>
</dbReference>
<comment type="subunit">
    <text evidence="9">LSm subunits form a heteromer with a doughnut shape.</text>
</comment>
<feature type="region of interest" description="Disordered" evidence="10">
    <location>
        <begin position="80"/>
        <end position="105"/>
    </location>
</feature>
<dbReference type="Gramene" id="EME26802">
    <property type="protein sequence ID" value="EME26802"/>
    <property type="gene ID" value="Gasu_55930"/>
</dbReference>
<gene>
    <name evidence="9" type="primary">LSM4</name>
    <name evidence="12" type="ORF">Gasu_55930</name>
</gene>
<evidence type="ECO:0000256" key="8">
    <source>
        <dbReference type="ARBA" id="ARBA00023274"/>
    </source>
</evidence>
<dbReference type="InterPro" id="IPR001163">
    <property type="entry name" value="Sm_dom_euk/arc"/>
</dbReference>
<reference evidence="13" key="1">
    <citation type="journal article" date="2013" name="Science">
        <title>Gene transfer from bacteria and archaea facilitated evolution of an extremophilic eukaryote.</title>
        <authorList>
            <person name="Schonknecht G."/>
            <person name="Chen W.H."/>
            <person name="Ternes C.M."/>
            <person name="Barbier G.G."/>
            <person name="Shrestha R.P."/>
            <person name="Stanke M."/>
            <person name="Brautigam A."/>
            <person name="Baker B.J."/>
            <person name="Banfield J.F."/>
            <person name="Garavito R.M."/>
            <person name="Carr K."/>
            <person name="Wilkerson C."/>
            <person name="Rensing S.A."/>
            <person name="Gagneul D."/>
            <person name="Dickenson N.E."/>
            <person name="Oesterhelt C."/>
            <person name="Lercher M.J."/>
            <person name="Weber A.P."/>
        </authorList>
    </citation>
    <scope>NUCLEOTIDE SEQUENCE [LARGE SCALE GENOMIC DNA]</scope>
    <source>
        <strain evidence="13">074W</strain>
    </source>
</reference>
<dbReference type="InterPro" id="IPR034101">
    <property type="entry name" value="Lsm4"/>
</dbReference>
<dbReference type="GO" id="GO:0000398">
    <property type="term" value="P:mRNA splicing, via spliceosome"/>
    <property type="evidence" value="ECO:0007669"/>
    <property type="project" value="InterPro"/>
</dbReference>
<dbReference type="InterPro" id="IPR010920">
    <property type="entry name" value="LSM_dom_sf"/>
</dbReference>
<name>M2XAA5_GALSU</name>
<dbReference type="Gene3D" id="2.30.30.100">
    <property type="match status" value="1"/>
</dbReference>